<dbReference type="NCBIfam" id="TIGR01907">
    <property type="entry name" value="casE_Cse3"/>
    <property type="match status" value="1"/>
</dbReference>
<dbReference type="Gene3D" id="3.30.70.1210">
    <property type="entry name" value="Crispr-associated protein, domain 2"/>
    <property type="match status" value="1"/>
</dbReference>
<dbReference type="GeneID" id="78212764"/>
<dbReference type="Gene3D" id="3.30.70.1200">
    <property type="entry name" value="Crispr-associated protein, domain 1"/>
    <property type="match status" value="1"/>
</dbReference>
<reference evidence="1 2" key="1">
    <citation type="submission" date="2019-09" db="EMBL/GenBank/DDBJ databases">
        <title>Genome sequencing of Lactobacillus acetotolerans.</title>
        <authorList>
            <person name="Kim K."/>
        </authorList>
    </citation>
    <scope>NUCLEOTIDE SEQUENCE [LARGE SCALE GENOMIC DNA]</scope>
    <source>
        <strain evidence="1 2">LA749</strain>
    </source>
</reference>
<proteinExistence type="predicted"/>
<dbReference type="InterPro" id="IPR010179">
    <property type="entry name" value="CRISPR-assoc_prot_Cse3"/>
</dbReference>
<sequence>MYLSRVQIDTKNRQKLKNLTHLGAYHNWIEQSFPQEIERGQRKRHLWRIDYLNGKAYLLVQSEQQPDQKRFEKYGVTGSAESKNYDIYLAQLKNNGIYRFRLVANPVYRDGKTGRIFPHVTVLQQKKWLSERAAKLGFQIVNNQFDIVQRDYPILYRKGGRKIKLSRVAFEGLLRITDLNLFQRALKNGIGKEKAYGMGLMTVIPVER</sequence>
<dbReference type="Pfam" id="PF08798">
    <property type="entry name" value="CRISPR_assoc"/>
    <property type="match status" value="1"/>
</dbReference>
<dbReference type="SMART" id="SM01101">
    <property type="entry name" value="CRISPR_assoc"/>
    <property type="match status" value="1"/>
</dbReference>
<evidence type="ECO:0000313" key="2">
    <source>
        <dbReference type="Proteomes" id="UP000325393"/>
    </source>
</evidence>
<dbReference type="SUPFAM" id="SSF117987">
    <property type="entry name" value="CRISPR-associated protein"/>
    <property type="match status" value="2"/>
</dbReference>
<accession>A0A5P5ZMA9</accession>
<organism evidence="1 2">
    <name type="scientific">Lactobacillus acetotolerans</name>
    <dbReference type="NCBI Taxonomy" id="1600"/>
    <lineage>
        <taxon>Bacteria</taxon>
        <taxon>Bacillati</taxon>
        <taxon>Bacillota</taxon>
        <taxon>Bacilli</taxon>
        <taxon>Lactobacillales</taxon>
        <taxon>Lactobacillaceae</taxon>
        <taxon>Lactobacillus</taxon>
    </lineage>
</organism>
<evidence type="ECO:0000313" key="1">
    <source>
        <dbReference type="EMBL" id="QFG51771.1"/>
    </source>
</evidence>
<dbReference type="CDD" id="cd09727">
    <property type="entry name" value="Cas6_I-E"/>
    <property type="match status" value="1"/>
</dbReference>
<gene>
    <name evidence="1" type="primary">cas6e</name>
    <name evidence="1" type="ORF">LA749_07170</name>
</gene>
<dbReference type="Proteomes" id="UP000325393">
    <property type="component" value="Chromosome"/>
</dbReference>
<dbReference type="EMBL" id="CP044496">
    <property type="protein sequence ID" value="QFG51771.1"/>
    <property type="molecule type" value="Genomic_DNA"/>
</dbReference>
<protein>
    <submittedName>
        <fullName evidence="1">Type I-E CRISPR-associated protein Cas6/Cse3/CasE</fullName>
    </submittedName>
</protein>
<dbReference type="RefSeq" id="WP_056970613.1">
    <property type="nucleotide sequence ID" value="NZ_CP044496.1"/>
</dbReference>
<name>A0A5P5ZMA9_9LACO</name>
<dbReference type="AlphaFoldDB" id="A0A5P5ZMA9"/>